<evidence type="ECO:0000313" key="2">
    <source>
        <dbReference type="Proteomes" id="UP000051845"/>
    </source>
</evidence>
<name>A0A0R2BPP3_SECCO</name>
<reference evidence="1 2" key="1">
    <citation type="journal article" date="2015" name="Genome Announc.">
        <title>Expanding the biotechnology potential of lactobacilli through comparative genomics of 213 strains and associated genera.</title>
        <authorList>
            <person name="Sun Z."/>
            <person name="Harris H.M."/>
            <person name="McCann A."/>
            <person name="Guo C."/>
            <person name="Argimon S."/>
            <person name="Zhang W."/>
            <person name="Yang X."/>
            <person name="Jeffery I.B."/>
            <person name="Cooney J.C."/>
            <person name="Kagawa T.F."/>
            <person name="Liu W."/>
            <person name="Song Y."/>
            <person name="Salvetti E."/>
            <person name="Wrobel A."/>
            <person name="Rasinkangas P."/>
            <person name="Parkhill J."/>
            <person name="Rea M.C."/>
            <person name="O'Sullivan O."/>
            <person name="Ritari J."/>
            <person name="Douillard F.P."/>
            <person name="Paul Ross R."/>
            <person name="Yang R."/>
            <person name="Briner A.E."/>
            <person name="Felis G.E."/>
            <person name="de Vos W.M."/>
            <person name="Barrangou R."/>
            <person name="Klaenhammer T.R."/>
            <person name="Caufield P.W."/>
            <person name="Cui Y."/>
            <person name="Zhang H."/>
            <person name="O'Toole P.W."/>
        </authorList>
    </citation>
    <scope>NUCLEOTIDE SEQUENCE [LARGE SCALE GENOMIC DNA]</scope>
    <source>
        <strain evidence="1 2">DSM 20515</strain>
    </source>
</reference>
<organism evidence="1 2">
    <name type="scientific">Secundilactobacillus collinoides DSM 20515 = JCM 1123</name>
    <dbReference type="NCBI Taxonomy" id="1423733"/>
    <lineage>
        <taxon>Bacteria</taxon>
        <taxon>Bacillati</taxon>
        <taxon>Bacillota</taxon>
        <taxon>Bacilli</taxon>
        <taxon>Lactobacillales</taxon>
        <taxon>Lactobacillaceae</taxon>
        <taxon>Secundilactobacillus</taxon>
    </lineage>
</organism>
<comment type="caution">
    <text evidence="1">The sequence shown here is derived from an EMBL/GenBank/DDBJ whole genome shotgun (WGS) entry which is preliminary data.</text>
</comment>
<dbReference type="PROSITE" id="PS51257">
    <property type="entry name" value="PROKAR_LIPOPROTEIN"/>
    <property type="match status" value="1"/>
</dbReference>
<sequence>MPMKKGKWLVAVLLTVGLAGCQSPHTPGAANQQNEDSTDDTTAVTANVTQTEHQTRHHGDIDGVKLREWVLPNFENTMQATDQMVADASKHTKVPASLIDDLDDYRQNREAVIDYFSNYHGHNITVGTSAIYDCDELVTVARNVVQASRQHQSMKTTMQQYDTARQSLLTDEATINRLSNYS</sequence>
<gene>
    <name evidence="1" type="ORF">FC82_GL002855</name>
</gene>
<proteinExistence type="predicted"/>
<dbReference type="AlphaFoldDB" id="A0A0R2BPP3"/>
<protein>
    <recommendedName>
        <fullName evidence="3">Lipoprotein</fullName>
    </recommendedName>
</protein>
<accession>A0A0R2BPP3</accession>
<dbReference type="Proteomes" id="UP000051845">
    <property type="component" value="Unassembled WGS sequence"/>
</dbReference>
<evidence type="ECO:0000313" key="1">
    <source>
        <dbReference type="EMBL" id="KRM77500.1"/>
    </source>
</evidence>
<evidence type="ECO:0008006" key="3">
    <source>
        <dbReference type="Google" id="ProtNLM"/>
    </source>
</evidence>
<dbReference type="EMBL" id="AYYR01000009">
    <property type="protein sequence ID" value="KRM77500.1"/>
    <property type="molecule type" value="Genomic_DNA"/>
</dbReference>
<dbReference type="PATRIC" id="fig|1423733.4.peg.2981"/>